<feature type="region of interest" description="Disordered" evidence="1">
    <location>
        <begin position="29"/>
        <end position="67"/>
    </location>
</feature>
<dbReference type="Proteomes" id="UP000827092">
    <property type="component" value="Unassembled WGS sequence"/>
</dbReference>
<name>A0AAV6U739_9ARAC</name>
<evidence type="ECO:0000313" key="3">
    <source>
        <dbReference type="Proteomes" id="UP000827092"/>
    </source>
</evidence>
<dbReference type="EMBL" id="JAFNEN010000599">
    <property type="protein sequence ID" value="KAG8179854.1"/>
    <property type="molecule type" value="Genomic_DNA"/>
</dbReference>
<organism evidence="2 3">
    <name type="scientific">Oedothorax gibbosus</name>
    <dbReference type="NCBI Taxonomy" id="931172"/>
    <lineage>
        <taxon>Eukaryota</taxon>
        <taxon>Metazoa</taxon>
        <taxon>Ecdysozoa</taxon>
        <taxon>Arthropoda</taxon>
        <taxon>Chelicerata</taxon>
        <taxon>Arachnida</taxon>
        <taxon>Araneae</taxon>
        <taxon>Araneomorphae</taxon>
        <taxon>Entelegynae</taxon>
        <taxon>Araneoidea</taxon>
        <taxon>Linyphiidae</taxon>
        <taxon>Erigoninae</taxon>
        <taxon>Oedothorax</taxon>
    </lineage>
</organism>
<evidence type="ECO:0000256" key="1">
    <source>
        <dbReference type="SAM" id="MobiDB-lite"/>
    </source>
</evidence>
<evidence type="ECO:0000313" key="2">
    <source>
        <dbReference type="EMBL" id="KAG8179854.1"/>
    </source>
</evidence>
<gene>
    <name evidence="2" type="ORF">JTE90_007034</name>
</gene>
<proteinExistence type="predicted"/>
<keyword evidence="3" id="KW-1185">Reference proteome</keyword>
<sequence length="93" mass="10218">MFSNKIEKVLGYDFPVPTKKLSNKVLKHRQLSSQTNSPHLLPTAGDVASPSPCDPSRNNHSRGWKGAITSSSHHWPIIGREEGKKGQALAVDF</sequence>
<dbReference type="AlphaFoldDB" id="A0AAV6U739"/>
<reference evidence="2 3" key="1">
    <citation type="journal article" date="2022" name="Nat. Ecol. Evol.">
        <title>A masculinizing supergene underlies an exaggerated male reproductive morph in a spider.</title>
        <authorList>
            <person name="Hendrickx F."/>
            <person name="De Corte Z."/>
            <person name="Sonet G."/>
            <person name="Van Belleghem S.M."/>
            <person name="Kostlbacher S."/>
            <person name="Vangestel C."/>
        </authorList>
    </citation>
    <scope>NUCLEOTIDE SEQUENCE [LARGE SCALE GENOMIC DNA]</scope>
    <source>
        <strain evidence="2">W744_W776</strain>
    </source>
</reference>
<accession>A0AAV6U739</accession>
<protein>
    <submittedName>
        <fullName evidence="2">Uncharacterized protein</fullName>
    </submittedName>
</protein>
<comment type="caution">
    <text evidence="2">The sequence shown here is derived from an EMBL/GenBank/DDBJ whole genome shotgun (WGS) entry which is preliminary data.</text>
</comment>